<accession>A0AC61N0K5</accession>
<gene>
    <name evidence="1" type="ORF">JYE49_10710</name>
</gene>
<dbReference type="Proteomes" id="UP000682782">
    <property type="component" value="Chromosome"/>
</dbReference>
<sequence>MHITNPLSSKQRFYSVNDLRELGFSYYKINKMVEQNLLSRINKKMYENATYSGDDSDYVSAMAYAPRGVICMMSAARWYGLTGYLPDAVDIAIERNMKVSTLPEWPRLHIWYFPGKRYETGIIAEQDEGGQFRIYNIEKTVVDILYYRNKIGIEETREILKNYLSRADRNLPELHRYADKLGCGKTLRTYMEVLL</sequence>
<dbReference type="EMBL" id="CP068393">
    <property type="protein sequence ID" value="QUC66329.1"/>
    <property type="molecule type" value="Genomic_DNA"/>
</dbReference>
<reference evidence="1" key="1">
    <citation type="submission" date="2021-01" db="EMBL/GenBank/DDBJ databases">
        <title>Complete genome sequence of Clostridiales bacterium R-7.</title>
        <authorList>
            <person name="Mahoney-Kurpe S.C."/>
            <person name="Palevich N."/>
            <person name="Koike S."/>
            <person name="Moon C.D."/>
            <person name="Attwood G.T."/>
        </authorList>
    </citation>
    <scope>NUCLEOTIDE SEQUENCE</scope>
    <source>
        <strain evidence="1">R-7</strain>
    </source>
</reference>
<protein>
    <submittedName>
        <fullName evidence="1">Uncharacterized protein</fullName>
    </submittedName>
</protein>
<proteinExistence type="predicted"/>
<keyword evidence="2" id="KW-1185">Reference proteome</keyword>
<organism evidence="1 2">
    <name type="scientific">Aristaeella hokkaidonensis</name>
    <dbReference type="NCBI Taxonomy" id="3046382"/>
    <lineage>
        <taxon>Bacteria</taxon>
        <taxon>Bacillati</taxon>
        <taxon>Bacillota</taxon>
        <taxon>Clostridia</taxon>
        <taxon>Eubacteriales</taxon>
        <taxon>Aristaeellaceae</taxon>
        <taxon>Aristaeella</taxon>
    </lineage>
</organism>
<name>A0AC61N0K5_9FIRM</name>
<evidence type="ECO:0000313" key="2">
    <source>
        <dbReference type="Proteomes" id="UP000682782"/>
    </source>
</evidence>
<evidence type="ECO:0000313" key="1">
    <source>
        <dbReference type="EMBL" id="QUC66329.1"/>
    </source>
</evidence>